<dbReference type="AlphaFoldDB" id="A0ABD1C5R5"/>
<dbReference type="EC" id="3.1.1.-" evidence="5"/>
<organism evidence="7 8">
    <name type="scientific">Cardamine amara subsp. amara</name>
    <dbReference type="NCBI Taxonomy" id="228776"/>
    <lineage>
        <taxon>Eukaryota</taxon>
        <taxon>Viridiplantae</taxon>
        <taxon>Streptophyta</taxon>
        <taxon>Embryophyta</taxon>
        <taxon>Tracheophyta</taxon>
        <taxon>Spermatophyta</taxon>
        <taxon>Magnoliopsida</taxon>
        <taxon>eudicotyledons</taxon>
        <taxon>Gunneridae</taxon>
        <taxon>Pentapetalae</taxon>
        <taxon>rosids</taxon>
        <taxon>malvids</taxon>
        <taxon>Brassicales</taxon>
        <taxon>Brassicaceae</taxon>
        <taxon>Cardamineae</taxon>
        <taxon>Cardamine</taxon>
    </lineage>
</organism>
<dbReference type="FunFam" id="3.40.50.1820:FF:000065">
    <property type="entry name" value="Phospholipase A1-II 3"/>
    <property type="match status" value="1"/>
</dbReference>
<evidence type="ECO:0000313" key="8">
    <source>
        <dbReference type="Proteomes" id="UP001558713"/>
    </source>
</evidence>
<dbReference type="SUPFAM" id="SSF53474">
    <property type="entry name" value="alpha/beta-Hydrolases"/>
    <property type="match status" value="1"/>
</dbReference>
<comment type="function">
    <text evidence="5">Acylhydrolase that catalyzes the hydrolysis of phospholipids at the sn-1 position.</text>
</comment>
<dbReference type="GO" id="GO:0005737">
    <property type="term" value="C:cytoplasm"/>
    <property type="evidence" value="ECO:0007669"/>
    <property type="project" value="UniProtKB-ARBA"/>
</dbReference>
<gene>
    <name evidence="7" type="ORF">V5N11_027957</name>
</gene>
<proteinExistence type="inferred from homology"/>
<dbReference type="GO" id="GO:0016042">
    <property type="term" value="P:lipid catabolic process"/>
    <property type="evidence" value="ECO:0007669"/>
    <property type="project" value="UniProtKB-UniRule"/>
</dbReference>
<keyword evidence="3 5" id="KW-0442">Lipid degradation</keyword>
<keyword evidence="2 5" id="KW-0378">Hydrolase</keyword>
<keyword evidence="8" id="KW-1185">Reference proteome</keyword>
<evidence type="ECO:0000256" key="5">
    <source>
        <dbReference type="RuleBase" id="RU367093"/>
    </source>
</evidence>
<dbReference type="PANTHER" id="PTHR31828:SF1">
    <property type="entry name" value="PHOSPHOLIPASE A1-IIGAMMA"/>
    <property type="match status" value="1"/>
</dbReference>
<feature type="domain" description="Fungal lipase-type" evidence="6">
    <location>
        <begin position="168"/>
        <end position="328"/>
    </location>
</feature>
<evidence type="ECO:0000256" key="3">
    <source>
        <dbReference type="ARBA" id="ARBA00022963"/>
    </source>
</evidence>
<name>A0ABD1C5R5_CARAN</name>
<comment type="similarity">
    <text evidence="1 5">Belongs to the AB hydrolase superfamily. Lipase family.</text>
</comment>
<dbReference type="InterPro" id="IPR033556">
    <property type="entry name" value="PLA"/>
</dbReference>
<dbReference type="Pfam" id="PF01764">
    <property type="entry name" value="Lipase_3"/>
    <property type="match status" value="1"/>
</dbReference>
<dbReference type="CDD" id="cd00519">
    <property type="entry name" value="Lipase_3"/>
    <property type="match status" value="1"/>
</dbReference>
<evidence type="ECO:0000256" key="4">
    <source>
        <dbReference type="ARBA" id="ARBA00023098"/>
    </source>
</evidence>
<evidence type="ECO:0000259" key="6">
    <source>
        <dbReference type="Pfam" id="PF01764"/>
    </source>
</evidence>
<sequence>MEEEDKKVTRCFSFTRIMKKKKKKKTEEEKLIVSREIAKRWRDLSGQNHWKGMLQPLDQDLRQYIIHYGEMAQAGYDTFNTNTASQFAGASIYSRKDFFAKVCLEKANPCKKYKVTKFLYATSQIHVPESFLLFPISREGWTKESNWMGYVAVTDDLGTEILGRRDIVVVWRGSVQPLEWVNDFEFGLVNGKQIFSEKNNQVQIHQGWYSIYMSEDERSPFNKSSARDQVLREIGRLLEKYKDEEVSISVCGHSLGAALATLNATDLVANGYNRPKSRPDKTCPVTAFVFASPRVGDSDFKKLFSGLEDLRVLRIRNLPDVIPIYPPLGYAEVGEELTIDTRKSPYVKSPGTIATYHNLEGYLHGVAGTQGTTKADLFRLDVKRDIGLVNKSVDGLKDDFMVPGNWRVLRNKGMVQQDDGSWKLLDHEIDDNEDFDF</sequence>
<dbReference type="Gene3D" id="3.40.50.1820">
    <property type="entry name" value="alpha/beta hydrolase"/>
    <property type="match status" value="1"/>
</dbReference>
<evidence type="ECO:0000256" key="2">
    <source>
        <dbReference type="ARBA" id="ARBA00022801"/>
    </source>
</evidence>
<comment type="caution">
    <text evidence="7">The sequence shown here is derived from an EMBL/GenBank/DDBJ whole genome shotgun (WGS) entry which is preliminary data.</text>
</comment>
<dbReference type="InterPro" id="IPR002921">
    <property type="entry name" value="Fungal_lipase-type"/>
</dbReference>
<accession>A0ABD1C5R5</accession>
<keyword evidence="4 5" id="KW-0443">Lipid metabolism</keyword>
<dbReference type="PANTHER" id="PTHR31828">
    <property type="entry name" value="PHOSPHOLIPASE A1-IIGAMMA"/>
    <property type="match status" value="1"/>
</dbReference>
<dbReference type="InterPro" id="IPR029058">
    <property type="entry name" value="AB_hydrolase_fold"/>
</dbReference>
<protein>
    <recommendedName>
        <fullName evidence="5">Phospholipase A1</fullName>
        <ecNumber evidence="5">3.1.1.-</ecNumber>
    </recommendedName>
</protein>
<dbReference type="GO" id="GO:0008970">
    <property type="term" value="F:phospholipase A1 activity"/>
    <property type="evidence" value="ECO:0007669"/>
    <property type="project" value="UniProtKB-UniRule"/>
</dbReference>
<reference evidence="7 8" key="1">
    <citation type="submission" date="2024-04" db="EMBL/GenBank/DDBJ databases">
        <title>Genome assembly C_amara_ONT_v2.</title>
        <authorList>
            <person name="Yant L."/>
            <person name="Moore C."/>
            <person name="Slenker M."/>
        </authorList>
    </citation>
    <scope>NUCLEOTIDE SEQUENCE [LARGE SCALE GENOMIC DNA]</scope>
    <source>
        <tissue evidence="7">Leaf</tissue>
    </source>
</reference>
<evidence type="ECO:0000256" key="1">
    <source>
        <dbReference type="ARBA" id="ARBA00010701"/>
    </source>
</evidence>
<evidence type="ECO:0000313" key="7">
    <source>
        <dbReference type="EMBL" id="KAL1224798.1"/>
    </source>
</evidence>
<dbReference type="Proteomes" id="UP001558713">
    <property type="component" value="Unassembled WGS sequence"/>
</dbReference>
<dbReference type="EMBL" id="JBANAX010000048">
    <property type="protein sequence ID" value="KAL1224798.1"/>
    <property type="molecule type" value="Genomic_DNA"/>
</dbReference>